<dbReference type="InterPro" id="IPR002347">
    <property type="entry name" value="SDR_fam"/>
</dbReference>
<dbReference type="PRINTS" id="PR00080">
    <property type="entry name" value="SDRFAMILY"/>
</dbReference>
<dbReference type="RefSeq" id="WP_211611016.1">
    <property type="nucleotide sequence ID" value="NZ_CAJNBK010000004.1"/>
</dbReference>
<keyword evidence="5" id="KW-1185">Reference proteome</keyword>
<dbReference type="Gene3D" id="3.40.50.720">
    <property type="entry name" value="NAD(P)-binding Rossmann-like Domain"/>
    <property type="match status" value="1"/>
</dbReference>
<dbReference type="CDD" id="cd05233">
    <property type="entry name" value="SDR_c"/>
    <property type="match status" value="1"/>
</dbReference>
<dbReference type="PROSITE" id="PS00061">
    <property type="entry name" value="ADH_SHORT"/>
    <property type="match status" value="1"/>
</dbReference>
<dbReference type="PRINTS" id="PR00081">
    <property type="entry name" value="GDHRDH"/>
</dbReference>
<dbReference type="Pfam" id="PF00106">
    <property type="entry name" value="adh_short"/>
    <property type="match status" value="1"/>
</dbReference>
<comment type="similarity">
    <text evidence="1 3">Belongs to the short-chain dehydrogenases/reductases (SDR) family.</text>
</comment>
<evidence type="ECO:0000313" key="4">
    <source>
        <dbReference type="EMBL" id="CAE6734038.1"/>
    </source>
</evidence>
<evidence type="ECO:0000256" key="2">
    <source>
        <dbReference type="ARBA" id="ARBA00023002"/>
    </source>
</evidence>
<dbReference type="PANTHER" id="PTHR43115">
    <property type="entry name" value="DEHYDROGENASE/REDUCTASE SDR FAMILY MEMBER 11"/>
    <property type="match status" value="1"/>
</dbReference>
<dbReference type="InterPro" id="IPR036291">
    <property type="entry name" value="NAD(P)-bd_dom_sf"/>
</dbReference>
<name>A0ABM8R5G4_9BURK</name>
<proteinExistence type="inferred from homology"/>
<dbReference type="PANTHER" id="PTHR43115:SF4">
    <property type="entry name" value="DEHYDROGENASE_REDUCTASE SDR FAMILY MEMBER 11"/>
    <property type="match status" value="1"/>
</dbReference>
<dbReference type="InterPro" id="IPR020904">
    <property type="entry name" value="Sc_DH/Rdtase_CS"/>
</dbReference>
<organism evidence="4 5">
    <name type="scientific">Paraburkholderia haematera</name>
    <dbReference type="NCBI Taxonomy" id="2793077"/>
    <lineage>
        <taxon>Bacteria</taxon>
        <taxon>Pseudomonadati</taxon>
        <taxon>Pseudomonadota</taxon>
        <taxon>Betaproteobacteria</taxon>
        <taxon>Burkholderiales</taxon>
        <taxon>Burkholderiaceae</taxon>
        <taxon>Paraburkholderia</taxon>
    </lineage>
</organism>
<dbReference type="GO" id="GO:0016491">
    <property type="term" value="F:oxidoreductase activity"/>
    <property type="evidence" value="ECO:0007669"/>
    <property type="project" value="UniProtKB-KW"/>
</dbReference>
<keyword evidence="2 4" id="KW-0560">Oxidoreductase</keyword>
<dbReference type="EC" id="1.-.-.-" evidence="4"/>
<dbReference type="Proteomes" id="UP000672526">
    <property type="component" value="Unassembled WGS sequence"/>
</dbReference>
<evidence type="ECO:0000256" key="1">
    <source>
        <dbReference type="ARBA" id="ARBA00006484"/>
    </source>
</evidence>
<protein>
    <submittedName>
        <fullName evidence="4">Oxidoreductase</fullName>
        <ecNumber evidence="4">1.-.-.-</ecNumber>
    </submittedName>
</protein>
<comment type="caution">
    <text evidence="4">The sequence shown here is derived from an EMBL/GenBank/DDBJ whole genome shotgun (WGS) entry which is preliminary data.</text>
</comment>
<accession>A0ABM8R5G4</accession>
<sequence>MFISNNVEYLMGTLLGKTAVITGASSGIGKAIARRLAGEGAHVFIAGRSSERLQDVARIIEDAGGKASIGAFDLHDYDALHAFVDEAASRTGRLDIMVNAAGVHHPGTIADGTTSDWQAMFETNVIAVLAGSQAAIRAMRGTASNGHIVTLSSYAGEGNAYHVYGATKAAANSVCRALRHELADEPIRVVTIMPGAVATNFGRHYPPEFVNGMFKSFGIAAEFKTGDVLSDAMLEQLQTHASAIFASPDDIAGAVLYAVTQPHDLSVSEILVGPRKSFPNAA</sequence>
<evidence type="ECO:0000313" key="5">
    <source>
        <dbReference type="Proteomes" id="UP000672526"/>
    </source>
</evidence>
<dbReference type="EMBL" id="CAJNBK010000004">
    <property type="protein sequence ID" value="CAE6734038.1"/>
    <property type="molecule type" value="Genomic_DNA"/>
</dbReference>
<evidence type="ECO:0000256" key="3">
    <source>
        <dbReference type="RuleBase" id="RU000363"/>
    </source>
</evidence>
<dbReference type="SUPFAM" id="SSF51735">
    <property type="entry name" value="NAD(P)-binding Rossmann-fold domains"/>
    <property type="match status" value="1"/>
</dbReference>
<gene>
    <name evidence="4" type="ORF">R69888_02199</name>
</gene>
<reference evidence="4 5" key="1">
    <citation type="submission" date="2021-02" db="EMBL/GenBank/DDBJ databases">
        <authorList>
            <person name="Vanwijnsberghe S."/>
        </authorList>
    </citation>
    <scope>NUCLEOTIDE SEQUENCE [LARGE SCALE GENOMIC DNA]</scope>
    <source>
        <strain evidence="4 5">LMG 31837</strain>
    </source>
</reference>